<dbReference type="Proteomes" id="UP001634393">
    <property type="component" value="Unassembled WGS sequence"/>
</dbReference>
<gene>
    <name evidence="2" type="ORF">ACJIZ3_015484</name>
</gene>
<evidence type="ECO:0000256" key="1">
    <source>
        <dbReference type="SAM" id="MobiDB-lite"/>
    </source>
</evidence>
<sequence length="125" mass="13942">MSIWKRICSVYKAHKEQRLKESLTRLLMEEKVTVKIDNNVEDGVANVDTNPQHLNDLARLILKGKVTFEIDDNVEDDVVNVYINRQHLNDLSLKTKNSAQLANKPNGNGDGASKPDDTSNGNGVV</sequence>
<evidence type="ECO:0000313" key="2">
    <source>
        <dbReference type="EMBL" id="KAL3814216.1"/>
    </source>
</evidence>
<dbReference type="EMBL" id="JBJXBP010000008">
    <property type="protein sequence ID" value="KAL3814216.1"/>
    <property type="molecule type" value="Genomic_DNA"/>
</dbReference>
<reference evidence="2 3" key="1">
    <citation type="submission" date="2024-12" db="EMBL/GenBank/DDBJ databases">
        <title>The unique morphological basis and parallel evolutionary history of personate flowers in Penstemon.</title>
        <authorList>
            <person name="Depatie T.H."/>
            <person name="Wessinger C.A."/>
        </authorList>
    </citation>
    <scope>NUCLEOTIDE SEQUENCE [LARGE SCALE GENOMIC DNA]</scope>
    <source>
        <strain evidence="2">WTNN_2</strain>
        <tissue evidence="2">Leaf</tissue>
    </source>
</reference>
<keyword evidence="3" id="KW-1185">Reference proteome</keyword>
<dbReference type="AlphaFoldDB" id="A0ABD3RQZ5"/>
<organism evidence="2 3">
    <name type="scientific">Penstemon smallii</name>
    <dbReference type="NCBI Taxonomy" id="265156"/>
    <lineage>
        <taxon>Eukaryota</taxon>
        <taxon>Viridiplantae</taxon>
        <taxon>Streptophyta</taxon>
        <taxon>Embryophyta</taxon>
        <taxon>Tracheophyta</taxon>
        <taxon>Spermatophyta</taxon>
        <taxon>Magnoliopsida</taxon>
        <taxon>eudicotyledons</taxon>
        <taxon>Gunneridae</taxon>
        <taxon>Pentapetalae</taxon>
        <taxon>asterids</taxon>
        <taxon>lamiids</taxon>
        <taxon>Lamiales</taxon>
        <taxon>Plantaginaceae</taxon>
        <taxon>Cheloneae</taxon>
        <taxon>Penstemon</taxon>
    </lineage>
</organism>
<accession>A0ABD3RQZ5</accession>
<proteinExistence type="predicted"/>
<evidence type="ECO:0000313" key="3">
    <source>
        <dbReference type="Proteomes" id="UP001634393"/>
    </source>
</evidence>
<comment type="caution">
    <text evidence="2">The sequence shown here is derived from an EMBL/GenBank/DDBJ whole genome shotgun (WGS) entry which is preliminary data.</text>
</comment>
<feature type="region of interest" description="Disordered" evidence="1">
    <location>
        <begin position="94"/>
        <end position="125"/>
    </location>
</feature>
<name>A0ABD3RQZ5_9LAMI</name>
<protein>
    <submittedName>
        <fullName evidence="2">Uncharacterized protein</fullName>
    </submittedName>
</protein>
<feature type="compositionally biased region" description="Polar residues" evidence="1">
    <location>
        <begin position="94"/>
        <end position="106"/>
    </location>
</feature>